<protein>
    <recommendedName>
        <fullName evidence="8">DegT/DnrJ/EryC1/StrS aminotransferase</fullName>
    </recommendedName>
</protein>
<proteinExistence type="inferred from homology"/>
<dbReference type="Gene3D" id="3.40.640.10">
    <property type="entry name" value="Type I PLP-dependent aspartate aminotransferase-like (Major domain)"/>
    <property type="match status" value="1"/>
</dbReference>
<evidence type="ECO:0000256" key="4">
    <source>
        <dbReference type="PIRSR" id="PIRSR000390-2"/>
    </source>
</evidence>
<dbReference type="AlphaFoldDB" id="A0A545T3S4"/>
<feature type="active site" description="Proton acceptor" evidence="3">
    <location>
        <position position="178"/>
    </location>
</feature>
<organism evidence="6 7">
    <name type="scientific">Denitrobaculum tricleocarpae</name>
    <dbReference type="NCBI Taxonomy" id="2591009"/>
    <lineage>
        <taxon>Bacteria</taxon>
        <taxon>Pseudomonadati</taxon>
        <taxon>Pseudomonadota</taxon>
        <taxon>Alphaproteobacteria</taxon>
        <taxon>Rhodospirillales</taxon>
        <taxon>Rhodospirillaceae</taxon>
        <taxon>Denitrobaculum</taxon>
    </lineage>
</organism>
<gene>
    <name evidence="6" type="ORF">FKG95_26175</name>
</gene>
<dbReference type="RefSeq" id="WP_142899416.1">
    <property type="nucleotide sequence ID" value="NZ_ML660064.1"/>
</dbReference>
<dbReference type="PIRSF" id="PIRSF000390">
    <property type="entry name" value="PLP_StrS"/>
    <property type="match status" value="1"/>
</dbReference>
<evidence type="ECO:0000313" key="7">
    <source>
        <dbReference type="Proteomes" id="UP000315252"/>
    </source>
</evidence>
<dbReference type="SUPFAM" id="SSF53383">
    <property type="entry name" value="PLP-dependent transferases"/>
    <property type="match status" value="1"/>
</dbReference>
<evidence type="ECO:0000256" key="5">
    <source>
        <dbReference type="RuleBase" id="RU004508"/>
    </source>
</evidence>
<evidence type="ECO:0008006" key="8">
    <source>
        <dbReference type="Google" id="ProtNLM"/>
    </source>
</evidence>
<dbReference type="InterPro" id="IPR015424">
    <property type="entry name" value="PyrdxlP-dep_Trfase"/>
</dbReference>
<dbReference type="GO" id="GO:0008483">
    <property type="term" value="F:transaminase activity"/>
    <property type="evidence" value="ECO:0007669"/>
    <property type="project" value="TreeGrafter"/>
</dbReference>
<evidence type="ECO:0000256" key="1">
    <source>
        <dbReference type="ARBA" id="ARBA00022898"/>
    </source>
</evidence>
<sequence length="365" mass="38480">MRPQLPTAARIAPYLEEIDASRWYSNFGPLAGRFEERLSSQFGSGAGSVLAVANGTLGLTLALQAAAALPGDLCMLPAFTFSASASAVMAAGLTPWFVDVDPGSWALEPALARDCLPNAPGRVAAVMPVSVFGRPVDVAAWDEFSLETGIPAVIDGAASFDAARVGQSPVMISLHGTKVFGVGEGGLILSRNKALISQIRSLSSFGFPLDPAKKTEPRAALLPGLNAKFSEYCAAVGLAGLEDWPATRQRFLDVRDAYYAILENIPELQPQPGGLEPWVSATINFAVPDVSARTLIAALAQRGIAARRWWGDGCATAPAFDSCPRTALPVTEGLTDSVIGLPFYIDMTRDDIHRVKTAVIAALRG</sequence>
<dbReference type="PANTHER" id="PTHR30244">
    <property type="entry name" value="TRANSAMINASE"/>
    <property type="match status" value="1"/>
</dbReference>
<dbReference type="Proteomes" id="UP000315252">
    <property type="component" value="Unassembled WGS sequence"/>
</dbReference>
<evidence type="ECO:0000313" key="6">
    <source>
        <dbReference type="EMBL" id="TQV71869.1"/>
    </source>
</evidence>
<keyword evidence="1 4" id="KW-0663">Pyridoxal phosphate</keyword>
<dbReference type="Pfam" id="PF01041">
    <property type="entry name" value="DegT_DnrJ_EryC1"/>
    <property type="match status" value="1"/>
</dbReference>
<dbReference type="EMBL" id="VHSH01000013">
    <property type="protein sequence ID" value="TQV71869.1"/>
    <property type="molecule type" value="Genomic_DNA"/>
</dbReference>
<dbReference type="InterPro" id="IPR015421">
    <property type="entry name" value="PyrdxlP-dep_Trfase_major"/>
</dbReference>
<dbReference type="OrthoDB" id="7260855at2"/>
<evidence type="ECO:0000256" key="3">
    <source>
        <dbReference type="PIRSR" id="PIRSR000390-1"/>
    </source>
</evidence>
<dbReference type="InterPro" id="IPR000653">
    <property type="entry name" value="DegT/StrS_aminotransferase"/>
</dbReference>
<evidence type="ECO:0000256" key="2">
    <source>
        <dbReference type="ARBA" id="ARBA00037999"/>
    </source>
</evidence>
<dbReference type="GO" id="GO:0030170">
    <property type="term" value="F:pyridoxal phosphate binding"/>
    <property type="evidence" value="ECO:0007669"/>
    <property type="project" value="TreeGrafter"/>
</dbReference>
<reference evidence="6 7" key="1">
    <citation type="submission" date="2019-06" db="EMBL/GenBank/DDBJ databases">
        <title>Whole genome sequence for Rhodospirillaceae sp. R148.</title>
        <authorList>
            <person name="Wang G."/>
        </authorList>
    </citation>
    <scope>NUCLEOTIDE SEQUENCE [LARGE SCALE GENOMIC DNA]</scope>
    <source>
        <strain evidence="6 7">R148</strain>
    </source>
</reference>
<keyword evidence="7" id="KW-1185">Reference proteome</keyword>
<feature type="modified residue" description="N6-(pyridoxal phosphate)lysine" evidence="4">
    <location>
        <position position="178"/>
    </location>
</feature>
<dbReference type="PANTHER" id="PTHR30244:SF9">
    <property type="entry name" value="PROTEIN RV3402C"/>
    <property type="match status" value="1"/>
</dbReference>
<comment type="caution">
    <text evidence="6">The sequence shown here is derived from an EMBL/GenBank/DDBJ whole genome shotgun (WGS) entry which is preliminary data.</text>
</comment>
<accession>A0A545T3S4</accession>
<comment type="similarity">
    <text evidence="2 5">Belongs to the DegT/DnrJ/EryC1 family.</text>
</comment>
<dbReference type="GO" id="GO:0000271">
    <property type="term" value="P:polysaccharide biosynthetic process"/>
    <property type="evidence" value="ECO:0007669"/>
    <property type="project" value="TreeGrafter"/>
</dbReference>
<name>A0A545T3S4_9PROT</name>